<organism evidence="1 2">
    <name type="scientific">uncultured phage_MedDCM-OCT-S30-C28</name>
    <dbReference type="NCBI Taxonomy" id="2741076"/>
    <lineage>
        <taxon>Viruses</taxon>
        <taxon>Duplodnaviria</taxon>
        <taxon>Heunggongvirae</taxon>
        <taxon>Uroviricota</taxon>
        <taxon>Caudoviricetes</taxon>
        <taxon>Autographivirales</taxon>
        <taxon>Fussvirus</taxon>
        <taxon>Fussvirus S30C28</taxon>
    </lineage>
</organism>
<dbReference type="KEGG" id="vg:55412564"/>
<proteinExistence type="predicted"/>
<accession>A0A6S4P8I3</accession>
<sequence length="1231" mass="138427">MAIIEKIAPNGQVVEFDTDEFNEDEIKQYLELPKFKKEIPQANQIEPTDKRNPIVDIGLSALDGVRDGVQASIGLVEQFGDTLGEKTGFYGIGFGNGEKGFQFSDLKPNLISYKEAQDKGLIDDKLTLPDFDRDPETVAGGITKGVTQFLTGWFTGGRVLKGVKAVTGSGQLAKNVAKGAIADFQAFDQDSGRLADMVNDFAPELENPIIDYLESDQNDTWYEARFKNALEGAGIGGALEGVFRGFRWYKNKKAEANGLPHDKKLLKEDEKFLRENPDLEVAKPTQDLKVDKVGKARAGEVKADEFADTYTANLKSLEDGVYNSFKTLQDENIKNGIKSKDFDELLDDMNISTQFNVKQLVDLDKDGLISEIAFAKTFRNLVRSKKIVVSDEMVERQARKLYEGQPNVLESDIAKLVKDLKNAPETVVGMNAYRSFLNGASKRLAKLGQTDPRAKELFQKTVFKQLRFVNRAKEFISAQTARTQRLQATSFGTQINKEQDALIKEFEMYGGDFDEFMRKFALTGDANVTKILDYAGKSRTWDIANEIWINALLSNPKTHLINMTSNLFNMFIRPLEKSVGSLTGYLGNSRKALALRQEGSKALSQYVSFGRYLKDATKYAGLALKKEDGILTSRNKLDTPKKSIQKRKIVNGVEVEDDSLTGVFVNTLGKIVRQPSRFLTAEDEFFKQIQYRTHLERNAFDQALRDGKSFDKIVAYDIRTKKPITEFQQAVSDNFDAGFDKFGRARNDEVLKMAEEGTYTNELTGIFKRVGDLTNEYPILKQIIPFTRTPMNLMLNVVDRTPLGFLRRTYRDDFFGRMGAERMAQARGQLATGFLLMTLANKLVAEGHITGSQGQIRGEKTTTSKELRDLKKASGIIPYSFRYYDEEAQTYKYREFGRFDPFGAFFGLVVDFHTYRDQLDEETLQRAGSNLMLLLAQQGGGARDYLSGGQKLGNSISAIGSSVSRNLVSKTYLKGLADFMEVFTDDSPDKVMRYAKSKVGSFIPNIYSKFVNDPFYRDTKSIFDEVKKRSAMGGEVEFKYDFRGNALKIQGDETTRLINGVFNPFGATKEKVDPVAKEVFRIGINLPSMKTTLRGNVDLSFFVNENGQTAYNRQQELLRKVRIGGMSLDQKLQQVIKSSGYKQLSDPRAVDENNKDIGGKAKLLRRIVKDYHTAVEEFLIKEAKNFKSTQDDTGKFTLFNSLNAVNINLEKGKMGIEINSSDLNSLYQFSK</sequence>
<protein>
    <submittedName>
        <fullName evidence="1">Internal virion protein D</fullName>
    </submittedName>
</protein>
<name>A0A6S4P8I3_9CAUD</name>
<dbReference type="EMBL" id="AP013543">
    <property type="protein sequence ID" value="BAQ94219.1"/>
    <property type="molecule type" value="Genomic_DNA"/>
</dbReference>
<dbReference type="GeneID" id="55412564"/>
<dbReference type="Proteomes" id="UP000505267">
    <property type="component" value="Segment"/>
</dbReference>
<evidence type="ECO:0000313" key="1">
    <source>
        <dbReference type="EMBL" id="BAQ94219.1"/>
    </source>
</evidence>
<dbReference type="RefSeq" id="YP_009777761.1">
    <property type="nucleotide sequence ID" value="NC_047703.1"/>
</dbReference>
<keyword evidence="2" id="KW-1185">Reference proteome</keyword>
<evidence type="ECO:0000313" key="2">
    <source>
        <dbReference type="Proteomes" id="UP000505267"/>
    </source>
</evidence>
<reference evidence="1 2" key="1">
    <citation type="journal article" date="2013" name="PLoS Genet.">
        <title>Expanding the Marine Virosphere Using Metagenomics.</title>
        <authorList>
            <person name="Mizuno C.M."/>
            <person name="Rodriguez-Valera F."/>
            <person name="Kimes N.E."/>
            <person name="Ghai R."/>
        </authorList>
    </citation>
    <scope>NUCLEOTIDE SEQUENCE [LARGE SCALE GENOMIC DNA]</scope>
    <source>
        <strain evidence="1">UvMED-CGR-U-MedDCM-OCT-S30-C28</strain>
    </source>
</reference>